<keyword evidence="9" id="KW-1185">Reference proteome</keyword>
<feature type="domain" description="EXS" evidence="7">
    <location>
        <begin position="613"/>
        <end position="920"/>
    </location>
</feature>
<evidence type="ECO:0000259" key="7">
    <source>
        <dbReference type="PROSITE" id="PS51380"/>
    </source>
</evidence>
<evidence type="ECO:0000256" key="4">
    <source>
        <dbReference type="ARBA" id="ARBA00023136"/>
    </source>
</evidence>
<dbReference type="EMBL" id="JAPDMZ010000009">
    <property type="protein sequence ID" value="KAK0556947.1"/>
    <property type="molecule type" value="Genomic_DNA"/>
</dbReference>
<feature type="compositionally biased region" description="Acidic residues" evidence="5">
    <location>
        <begin position="492"/>
        <end position="502"/>
    </location>
</feature>
<dbReference type="Pfam" id="PF03124">
    <property type="entry name" value="EXS"/>
    <property type="match status" value="2"/>
</dbReference>
<proteinExistence type="predicted"/>
<protein>
    <submittedName>
        <fullName evidence="8">Protein-ER retention protein</fullName>
    </submittedName>
</protein>
<accession>A0AAN6GX63</accession>
<evidence type="ECO:0000313" key="8">
    <source>
        <dbReference type="EMBL" id="KAK0556947.1"/>
    </source>
</evidence>
<feature type="compositionally biased region" description="Basic and acidic residues" evidence="5">
    <location>
        <begin position="514"/>
        <end position="523"/>
    </location>
</feature>
<dbReference type="AlphaFoldDB" id="A0AAN6GX63"/>
<sequence length="969" mass="106127">MRFRWTYYYEDLEQERKQQQGHLPASGVAAGDHKYDEPAAAAAAALPPLSASSESTAGSIQRPLQPHIPYLVWPSYSGDVLAIDYHAAQHAASASNQAQLDSIARDEAEYAAFQLRIAAERTKQQARSLSAQRAKKRRTSSSPASVADHFESFSFAPEDLLPASIASTLQTPGPQANPEPPLPQYQQETDIRNRAAAIVKLGAGGPPTPPMTRWKSPPESNYPRSFGFWPSSSYPIKYDSNIGSITMMQRMAALGVLYSTGAAAMSSTSGGHRSGLISRAPTSAQSGVNGDIWSLSPHTFSAWFPPPYRVLTLVALGILVFAADVLVLARLGIDPVPLLFPAAAAGGSAINRLPLSSGASSSSLPGLGQGLVTSRQLGRALIMLGAIYTLIALGGWASFRFYVDSIAGDPSGRHAQALQGLAVTLALGLACWPGRFLFRPIRIAFWVALGRLFWPEPVTAFLRRQHQQEVRRGGRRGTRTHNGNGNAHALEEGEEAEGELEAEMNLFNGSGSNHHQEGHGGDHEQEEDRIDADTNPMLSSSSSTRQYPLLSRPNLERNAHRLTRAMQDTRRWFQPPSFSSVILADILTSFAKVFADVWLTACFLVPRKEHHTWWNGRGSVVVPILTSLPYVIRFRQCVSEYLSTGPLSASAASSSGRLFSKPADSETPAHNRSRRSRKPLWNALKYFSALPVIWLAALEGFASSELVAWQAGLEAEGRVEVLGMGDGSGLADGTRMVRRDLFAWGEEAKWRQKMIWRCWLFWVFFNSIFSFWWDVTNDWGLDMFRLRTVSQIIQAAPGRNTGSHLHPHHHHGSHRRGISSVVLRPPSKPLLFPEWAYHLSIVLDLILRFTWSIKLSSQLYRYADWEGGVFMFEALEILRRGAWVVLRFEHAALVGFTSNGGREAGGVVSSSSSSSSSLDRSADASGSAEMAAAYQDEEQETGTGLDSRKESRWGGGAAGPTSSRTTLQD</sequence>
<dbReference type="Proteomes" id="UP001176517">
    <property type="component" value="Unassembled WGS sequence"/>
</dbReference>
<feature type="compositionally biased region" description="Low complexity" evidence="5">
    <location>
        <begin position="905"/>
        <end position="933"/>
    </location>
</feature>
<dbReference type="GO" id="GO:0005737">
    <property type="term" value="C:cytoplasm"/>
    <property type="evidence" value="ECO:0007669"/>
    <property type="project" value="TreeGrafter"/>
</dbReference>
<feature type="region of interest" description="Disordered" evidence="5">
    <location>
        <begin position="124"/>
        <end position="146"/>
    </location>
</feature>
<feature type="region of interest" description="Disordered" evidence="5">
    <location>
        <begin position="649"/>
        <end position="674"/>
    </location>
</feature>
<evidence type="ECO:0000256" key="2">
    <source>
        <dbReference type="ARBA" id="ARBA00022692"/>
    </source>
</evidence>
<organism evidence="8 9">
    <name type="scientific">Tilletia horrida</name>
    <dbReference type="NCBI Taxonomy" id="155126"/>
    <lineage>
        <taxon>Eukaryota</taxon>
        <taxon>Fungi</taxon>
        <taxon>Dikarya</taxon>
        <taxon>Basidiomycota</taxon>
        <taxon>Ustilaginomycotina</taxon>
        <taxon>Exobasidiomycetes</taxon>
        <taxon>Tilletiales</taxon>
        <taxon>Tilletiaceae</taxon>
        <taxon>Tilletia</taxon>
    </lineage>
</organism>
<feature type="compositionally biased region" description="Polar residues" evidence="5">
    <location>
        <begin position="536"/>
        <end position="546"/>
    </location>
</feature>
<dbReference type="GO" id="GO:0016020">
    <property type="term" value="C:membrane"/>
    <property type="evidence" value="ECO:0007669"/>
    <property type="project" value="UniProtKB-SubCell"/>
</dbReference>
<evidence type="ECO:0000313" key="9">
    <source>
        <dbReference type="Proteomes" id="UP001176517"/>
    </source>
</evidence>
<evidence type="ECO:0000256" key="1">
    <source>
        <dbReference type="ARBA" id="ARBA00004141"/>
    </source>
</evidence>
<feature type="compositionally biased region" description="Polar residues" evidence="5">
    <location>
        <begin position="960"/>
        <end position="969"/>
    </location>
</feature>
<reference evidence="8" key="1">
    <citation type="journal article" date="2023" name="PhytoFront">
        <title>Draft Genome Resources of Seven Strains of Tilletia horrida, Causal Agent of Kernel Smut of Rice.</title>
        <authorList>
            <person name="Khanal S."/>
            <person name="Antony Babu S."/>
            <person name="Zhou X.G."/>
        </authorList>
    </citation>
    <scope>NUCLEOTIDE SEQUENCE</scope>
    <source>
        <strain evidence="8">TX6</strain>
    </source>
</reference>
<keyword evidence="2 6" id="KW-0812">Transmembrane</keyword>
<feature type="transmembrane region" description="Helical" evidence="6">
    <location>
        <begin position="310"/>
        <end position="333"/>
    </location>
</feature>
<feature type="transmembrane region" description="Helical" evidence="6">
    <location>
        <begin position="754"/>
        <end position="773"/>
    </location>
</feature>
<feature type="transmembrane region" description="Helical" evidence="6">
    <location>
        <begin position="415"/>
        <end position="437"/>
    </location>
</feature>
<evidence type="ECO:0000256" key="5">
    <source>
        <dbReference type="SAM" id="MobiDB-lite"/>
    </source>
</evidence>
<dbReference type="PROSITE" id="PS51380">
    <property type="entry name" value="EXS"/>
    <property type="match status" value="1"/>
</dbReference>
<dbReference type="InterPro" id="IPR004342">
    <property type="entry name" value="EXS_C"/>
</dbReference>
<keyword evidence="4 6" id="KW-0472">Membrane</keyword>
<feature type="region of interest" description="Disordered" evidence="5">
    <location>
        <begin position="468"/>
        <end position="546"/>
    </location>
</feature>
<feature type="region of interest" description="Disordered" evidence="5">
    <location>
        <begin position="903"/>
        <end position="969"/>
    </location>
</feature>
<comment type="subcellular location">
    <subcellularLocation>
        <location evidence="1">Membrane</location>
        <topology evidence="1">Multi-pass membrane protein</topology>
    </subcellularLocation>
</comment>
<comment type="caution">
    <text evidence="8">The sequence shown here is derived from an EMBL/GenBank/DDBJ whole genome shotgun (WGS) entry which is preliminary data.</text>
</comment>
<name>A0AAN6GX63_9BASI</name>
<dbReference type="PANTHER" id="PTHR10783">
    <property type="entry name" value="XENOTROPIC AND POLYTROPIC RETROVIRUS RECEPTOR 1-RELATED"/>
    <property type="match status" value="1"/>
</dbReference>
<keyword evidence="3 6" id="KW-1133">Transmembrane helix</keyword>
<evidence type="ECO:0000256" key="6">
    <source>
        <dbReference type="SAM" id="Phobius"/>
    </source>
</evidence>
<feature type="transmembrane region" description="Helical" evidence="6">
    <location>
        <begin position="380"/>
        <end position="403"/>
    </location>
</feature>
<dbReference type="PANTHER" id="PTHR10783:SF46">
    <property type="entry name" value="PROTEIN ERD1 HOMOLOG 2"/>
    <property type="match status" value="1"/>
</dbReference>
<gene>
    <name evidence="8" type="primary">ERD1</name>
    <name evidence="8" type="ORF">OC846_000791</name>
</gene>
<evidence type="ECO:0000256" key="3">
    <source>
        <dbReference type="ARBA" id="ARBA00022989"/>
    </source>
</evidence>